<evidence type="ECO:0000313" key="2">
    <source>
        <dbReference type="EMBL" id="KAB7884751.1"/>
    </source>
</evidence>
<dbReference type="Gene3D" id="3.40.250.10">
    <property type="entry name" value="Rhodanese-like domain"/>
    <property type="match status" value="1"/>
</dbReference>
<evidence type="ECO:0000313" key="5">
    <source>
        <dbReference type="Proteomes" id="UP000472839"/>
    </source>
</evidence>
<reference evidence="4 5" key="1">
    <citation type="submission" date="2019-10" db="EMBL/GenBank/DDBJ databases">
        <title>Poseidonibacter ostreae sp. nov., isolated from the gut of the Ostrea denselamellosa.</title>
        <authorList>
            <person name="Choi A."/>
        </authorList>
    </citation>
    <scope>NUCLEOTIDE SEQUENCE [LARGE SCALE GENOMIC DNA]</scope>
    <source>
        <strain evidence="2 5">SJOD-M-33</strain>
        <strain evidence="3 4">SJOD-M-5</strain>
    </source>
</reference>
<dbReference type="SMART" id="SM00450">
    <property type="entry name" value="RHOD"/>
    <property type="match status" value="1"/>
</dbReference>
<proteinExistence type="predicted"/>
<dbReference type="InterPro" id="IPR050229">
    <property type="entry name" value="GlpE_sulfurtransferase"/>
</dbReference>
<organism evidence="2 5">
    <name type="scientific">Poseidonibacter ostreae</name>
    <dbReference type="NCBI Taxonomy" id="2654171"/>
    <lineage>
        <taxon>Bacteria</taxon>
        <taxon>Pseudomonadati</taxon>
        <taxon>Campylobacterota</taxon>
        <taxon>Epsilonproteobacteria</taxon>
        <taxon>Campylobacterales</taxon>
        <taxon>Arcobacteraceae</taxon>
        <taxon>Poseidonibacter</taxon>
    </lineage>
</organism>
<dbReference type="Pfam" id="PF00581">
    <property type="entry name" value="Rhodanese"/>
    <property type="match status" value="1"/>
</dbReference>
<dbReference type="PROSITE" id="PS50206">
    <property type="entry name" value="RHODANESE_3"/>
    <property type="match status" value="1"/>
</dbReference>
<sequence length="116" mass="12848">MNENIIYAIIAFAAFIAYKKYNTYKVLKLVPSLLKDGGQIVDVRSTDEFAVANKKGSVNIPLISLKERTKELDNTKPIILCCASGSRSGLAKRILKAKGFENVHNAGTWRALTKFD</sequence>
<dbReference type="PANTHER" id="PTHR43031">
    <property type="entry name" value="FAD-DEPENDENT OXIDOREDUCTASE"/>
    <property type="match status" value="1"/>
</dbReference>
<dbReference type="SUPFAM" id="SSF52821">
    <property type="entry name" value="Rhodanese/Cell cycle control phosphatase"/>
    <property type="match status" value="1"/>
</dbReference>
<dbReference type="Proteomes" id="UP000461010">
    <property type="component" value="Unassembled WGS sequence"/>
</dbReference>
<dbReference type="Proteomes" id="UP000472839">
    <property type="component" value="Unassembled WGS sequence"/>
</dbReference>
<dbReference type="AlphaFoldDB" id="A0A6L4WNC2"/>
<dbReference type="InterPro" id="IPR036873">
    <property type="entry name" value="Rhodanese-like_dom_sf"/>
</dbReference>
<evidence type="ECO:0000259" key="1">
    <source>
        <dbReference type="PROSITE" id="PS50206"/>
    </source>
</evidence>
<dbReference type="CDD" id="cd00158">
    <property type="entry name" value="RHOD"/>
    <property type="match status" value="1"/>
</dbReference>
<dbReference type="InterPro" id="IPR001763">
    <property type="entry name" value="Rhodanese-like_dom"/>
</dbReference>
<evidence type="ECO:0000313" key="3">
    <source>
        <dbReference type="EMBL" id="KAB7890976.1"/>
    </source>
</evidence>
<evidence type="ECO:0000313" key="4">
    <source>
        <dbReference type="Proteomes" id="UP000461010"/>
    </source>
</evidence>
<dbReference type="EMBL" id="WFKK01000074">
    <property type="protein sequence ID" value="KAB7884751.1"/>
    <property type="molecule type" value="Genomic_DNA"/>
</dbReference>
<accession>A0A6L4WNC2</accession>
<dbReference type="PANTHER" id="PTHR43031:SF1">
    <property type="entry name" value="PYRIDINE NUCLEOTIDE-DISULPHIDE OXIDOREDUCTASE"/>
    <property type="match status" value="1"/>
</dbReference>
<name>A0A6L4WNC2_9BACT</name>
<gene>
    <name evidence="3" type="ORF">GBG18_07880</name>
    <name evidence="2" type="ORF">GBG19_15340</name>
</gene>
<feature type="domain" description="Rhodanese" evidence="1">
    <location>
        <begin position="34"/>
        <end position="114"/>
    </location>
</feature>
<dbReference type="RefSeq" id="WP_152189977.1">
    <property type="nucleotide sequence ID" value="NZ_WFKI01000001.1"/>
</dbReference>
<dbReference type="EMBL" id="WFKJ01000020">
    <property type="protein sequence ID" value="KAB7890976.1"/>
    <property type="molecule type" value="Genomic_DNA"/>
</dbReference>
<protein>
    <submittedName>
        <fullName evidence="2">Rhodanese-like domain-containing protein</fullName>
    </submittedName>
</protein>
<comment type="caution">
    <text evidence="2">The sequence shown here is derived from an EMBL/GenBank/DDBJ whole genome shotgun (WGS) entry which is preliminary data.</text>
</comment>
<keyword evidence="4" id="KW-1185">Reference proteome</keyword>